<evidence type="ECO:0000313" key="1">
    <source>
        <dbReference type="EMBL" id="MBE0402180.1"/>
    </source>
</evidence>
<gene>
    <name evidence="1" type="ORF">EI163_01165</name>
</gene>
<reference evidence="1 2" key="1">
    <citation type="submission" date="2020-07" db="EMBL/GenBank/DDBJ databases">
        <title>Halophilic bacteria isolated from french cheeses.</title>
        <authorList>
            <person name="Kothe C.I."/>
            <person name="Farah-Kraiem B."/>
            <person name="Renault P."/>
            <person name="Dridi B."/>
        </authorList>
    </citation>
    <scope>NUCLEOTIDE SEQUENCE [LARGE SCALE GENOMIC DNA]</scope>
    <source>
        <strain evidence="1 2">FME16</strain>
    </source>
</reference>
<comment type="caution">
    <text evidence="1">The sequence shown here is derived from an EMBL/GenBank/DDBJ whole genome shotgun (WGS) entry which is preliminary data.</text>
</comment>
<sequence>MIEFKEQMKGISAIKKVISSLIGEHEAYQSAMEDLPVSAEVNGKLIIDREIIKCQFTIHHNNAVVHIMWEDYGYKAYKALGLFGTMNTDWQYFRTISDSALEIKDKDGKYKIKINYAS</sequence>
<name>A0ABR9F6W6_9GAMM</name>
<organism evidence="1 2">
    <name type="scientific">Halomonas citrativorans</name>
    <dbReference type="NCBI Taxonomy" id="2742612"/>
    <lineage>
        <taxon>Bacteria</taxon>
        <taxon>Pseudomonadati</taxon>
        <taxon>Pseudomonadota</taxon>
        <taxon>Gammaproteobacteria</taxon>
        <taxon>Oceanospirillales</taxon>
        <taxon>Halomonadaceae</taxon>
        <taxon>Halomonas</taxon>
    </lineage>
</organism>
<dbReference type="Proteomes" id="UP000754821">
    <property type="component" value="Unassembled WGS sequence"/>
</dbReference>
<dbReference type="RefSeq" id="WP_192526419.1">
    <property type="nucleotide sequence ID" value="NZ_RRZC01000001.1"/>
</dbReference>
<evidence type="ECO:0000313" key="2">
    <source>
        <dbReference type="Proteomes" id="UP000754821"/>
    </source>
</evidence>
<protein>
    <submittedName>
        <fullName evidence="1">Uncharacterized protein</fullName>
    </submittedName>
</protein>
<accession>A0ABR9F6W6</accession>
<proteinExistence type="predicted"/>
<keyword evidence="2" id="KW-1185">Reference proteome</keyword>
<dbReference type="EMBL" id="RRZC01000001">
    <property type="protein sequence ID" value="MBE0402180.1"/>
    <property type="molecule type" value="Genomic_DNA"/>
</dbReference>